<dbReference type="Gene3D" id="2.60.120.1440">
    <property type="match status" value="1"/>
</dbReference>
<feature type="transmembrane region" description="Helical" evidence="1">
    <location>
        <begin position="106"/>
        <end position="126"/>
    </location>
</feature>
<keyword evidence="1" id="KW-0812">Transmembrane</keyword>
<comment type="caution">
    <text evidence="4">The sequence shown here is derived from an EMBL/GenBank/DDBJ whole genome shotgun (WGS) entry which is preliminary data.</text>
</comment>
<accession>A0ABV7JLE6</accession>
<evidence type="ECO:0000259" key="3">
    <source>
        <dbReference type="Pfam" id="PF16344"/>
    </source>
</evidence>
<evidence type="ECO:0000313" key="4">
    <source>
        <dbReference type="EMBL" id="MFC3197138.1"/>
    </source>
</evidence>
<feature type="domain" description="Protein FecR C-terminal" evidence="3">
    <location>
        <begin position="334"/>
        <end position="403"/>
    </location>
</feature>
<name>A0ABV7JLE6_9SPHI</name>
<proteinExistence type="predicted"/>
<dbReference type="Pfam" id="PF04773">
    <property type="entry name" value="FecR"/>
    <property type="match status" value="1"/>
</dbReference>
<keyword evidence="5" id="KW-1185">Reference proteome</keyword>
<dbReference type="Proteomes" id="UP001595526">
    <property type="component" value="Unassembled WGS sequence"/>
</dbReference>
<evidence type="ECO:0000313" key="5">
    <source>
        <dbReference type="Proteomes" id="UP001595526"/>
    </source>
</evidence>
<evidence type="ECO:0000259" key="2">
    <source>
        <dbReference type="Pfam" id="PF04773"/>
    </source>
</evidence>
<protein>
    <submittedName>
        <fullName evidence="4">FecR family protein</fullName>
    </submittedName>
</protein>
<keyword evidence="1" id="KW-1133">Transmembrane helix</keyword>
<dbReference type="InterPro" id="IPR006860">
    <property type="entry name" value="FecR"/>
</dbReference>
<gene>
    <name evidence="4" type="ORF">ACFOET_05910</name>
</gene>
<dbReference type="Pfam" id="PF16344">
    <property type="entry name" value="FecR_C"/>
    <property type="match status" value="1"/>
</dbReference>
<dbReference type="RefSeq" id="WP_379020542.1">
    <property type="nucleotide sequence ID" value="NZ_JBHRTA010000016.1"/>
</dbReference>
<dbReference type="PANTHER" id="PTHR30273">
    <property type="entry name" value="PERIPLASMIC SIGNAL SENSOR AND SIGMA FACTOR ACTIVATOR FECR-RELATED"/>
    <property type="match status" value="1"/>
</dbReference>
<dbReference type="EMBL" id="JBHRTA010000016">
    <property type="protein sequence ID" value="MFC3197138.1"/>
    <property type="molecule type" value="Genomic_DNA"/>
</dbReference>
<dbReference type="InterPro" id="IPR032508">
    <property type="entry name" value="FecR_C"/>
</dbReference>
<dbReference type="InterPro" id="IPR012373">
    <property type="entry name" value="Ferrdict_sens_TM"/>
</dbReference>
<dbReference type="PANTHER" id="PTHR30273:SF2">
    <property type="entry name" value="PROTEIN FECR"/>
    <property type="match status" value="1"/>
</dbReference>
<sequence>MTCFYKWNTSYTPMREIDNIVRLIKEHLEGKGQPSSEAELNELFERYPELIGLMEKMKRSQELKSALNNYKSIYNEQSQLKEEKMLERVLAGIRHKEPKKHTQAVLWKYAAAAALVIFSLAGLWALKDLTTKDAHPQTELGAHLLPGKNKAVLTLSNGQQVELSSEQEGIVISEQLTYSNGVPLLEHEQHPDNAMQMALTTPRGGQYQIVLPDGSKVWLNADSKLEYPRTFSADHRNVVLEGEAYFEVVENREKPFIVTTAKETVEVLGTNFNVSAYKDEPVSSVALIEGKVKISLPNQRSTIIYPGQQTLIDGSAMRVESVDVNECVSWKNGEFMFNNETLESAMRKLARWYNIEVDVAPSLQDISIWGSVSRYDNFDKVLRIIKMAEENIQFEVKGRRVTLMK</sequence>
<organism evidence="4 5">
    <name type="scientific">Parapedobacter deserti</name>
    <dbReference type="NCBI Taxonomy" id="1912957"/>
    <lineage>
        <taxon>Bacteria</taxon>
        <taxon>Pseudomonadati</taxon>
        <taxon>Bacteroidota</taxon>
        <taxon>Sphingobacteriia</taxon>
        <taxon>Sphingobacteriales</taxon>
        <taxon>Sphingobacteriaceae</taxon>
        <taxon>Parapedobacter</taxon>
    </lineage>
</organism>
<dbReference type="Gene3D" id="3.55.50.30">
    <property type="match status" value="1"/>
</dbReference>
<feature type="domain" description="FecR protein" evidence="2">
    <location>
        <begin position="199"/>
        <end position="293"/>
    </location>
</feature>
<reference evidence="5" key="1">
    <citation type="journal article" date="2019" name="Int. J. Syst. Evol. Microbiol.">
        <title>The Global Catalogue of Microorganisms (GCM) 10K type strain sequencing project: providing services to taxonomists for standard genome sequencing and annotation.</title>
        <authorList>
            <consortium name="The Broad Institute Genomics Platform"/>
            <consortium name="The Broad Institute Genome Sequencing Center for Infectious Disease"/>
            <person name="Wu L."/>
            <person name="Ma J."/>
        </authorList>
    </citation>
    <scope>NUCLEOTIDE SEQUENCE [LARGE SCALE GENOMIC DNA]</scope>
    <source>
        <strain evidence="5">KCTC 52416</strain>
    </source>
</reference>
<evidence type="ECO:0000256" key="1">
    <source>
        <dbReference type="SAM" id="Phobius"/>
    </source>
</evidence>
<keyword evidence="1" id="KW-0472">Membrane</keyword>